<evidence type="ECO:0000256" key="2">
    <source>
        <dbReference type="ARBA" id="ARBA00023125"/>
    </source>
</evidence>
<dbReference type="Proteomes" id="UP000214880">
    <property type="component" value="Unassembled WGS sequence"/>
</dbReference>
<dbReference type="SMART" id="SM00342">
    <property type="entry name" value="HTH_ARAC"/>
    <property type="match status" value="1"/>
</dbReference>
<evidence type="ECO:0000313" key="6">
    <source>
        <dbReference type="Proteomes" id="UP000214880"/>
    </source>
</evidence>
<keyword evidence="2 5" id="KW-0238">DNA-binding</keyword>
<dbReference type="InterPro" id="IPR009057">
    <property type="entry name" value="Homeodomain-like_sf"/>
</dbReference>
<evidence type="ECO:0000313" key="5">
    <source>
        <dbReference type="EMBL" id="SDL87974.1"/>
    </source>
</evidence>
<dbReference type="InterPro" id="IPR050204">
    <property type="entry name" value="AraC_XylS_family_regulators"/>
</dbReference>
<dbReference type="Pfam" id="PF12833">
    <property type="entry name" value="HTH_18"/>
    <property type="match status" value="1"/>
</dbReference>
<dbReference type="Gene3D" id="1.10.10.60">
    <property type="entry name" value="Homeodomain-like"/>
    <property type="match status" value="1"/>
</dbReference>
<feature type="domain" description="HTH araC/xylS-type" evidence="4">
    <location>
        <begin position="111"/>
        <end position="212"/>
    </location>
</feature>
<name>A0A1G9NNN5_9FIRM</name>
<dbReference type="PANTHER" id="PTHR46796:SF13">
    <property type="entry name" value="HTH-TYPE TRANSCRIPTIONAL ACTIVATOR RHAS"/>
    <property type="match status" value="1"/>
</dbReference>
<gene>
    <name evidence="5" type="ORF">SAMN04488502_1011073</name>
</gene>
<dbReference type="SUPFAM" id="SSF46689">
    <property type="entry name" value="Homeodomain-like"/>
    <property type="match status" value="1"/>
</dbReference>
<accession>A0A1G9NNN5</accession>
<proteinExistence type="predicted"/>
<keyword evidence="1" id="KW-0805">Transcription regulation</keyword>
<dbReference type="PANTHER" id="PTHR46796">
    <property type="entry name" value="HTH-TYPE TRANSCRIPTIONAL ACTIVATOR RHAS-RELATED"/>
    <property type="match status" value="1"/>
</dbReference>
<organism evidence="5 6">
    <name type="scientific">Dendrosporobacter quercicolus</name>
    <dbReference type="NCBI Taxonomy" id="146817"/>
    <lineage>
        <taxon>Bacteria</taxon>
        <taxon>Bacillati</taxon>
        <taxon>Bacillota</taxon>
        <taxon>Negativicutes</taxon>
        <taxon>Selenomonadales</taxon>
        <taxon>Sporomusaceae</taxon>
        <taxon>Dendrosporobacter</taxon>
    </lineage>
</organism>
<dbReference type="OrthoDB" id="323290at2"/>
<dbReference type="GO" id="GO:0003700">
    <property type="term" value="F:DNA-binding transcription factor activity"/>
    <property type="evidence" value="ECO:0007669"/>
    <property type="project" value="InterPro"/>
</dbReference>
<dbReference type="EMBL" id="FNHB01000001">
    <property type="protein sequence ID" value="SDL87974.1"/>
    <property type="molecule type" value="Genomic_DNA"/>
</dbReference>
<dbReference type="STRING" id="146817.SAMN04488502_1011073"/>
<evidence type="ECO:0000256" key="3">
    <source>
        <dbReference type="ARBA" id="ARBA00023163"/>
    </source>
</evidence>
<sequence length="215" mass="23773">MDIVVTVNHSSGRISAAFCGINDAPFFASADNQATLTSTFGIRFYCWAVALFADTSMKEALNAFGDVEQYFRDFSEKLAAALLESPTITGRIAAAENYLLHRLQGSRPVKPNVLNALHLIIKSRGLISVPDLCASLAVSQRQLERLFAEVTGASPKKTADIVRFQMIWQDMICGRSCNFSDLAYRYQFSDQAHFINSFKKFAGQPPLAALQYARS</sequence>
<evidence type="ECO:0000259" key="4">
    <source>
        <dbReference type="PROSITE" id="PS01124"/>
    </source>
</evidence>
<dbReference type="InterPro" id="IPR018060">
    <property type="entry name" value="HTH_AraC"/>
</dbReference>
<keyword evidence="6" id="KW-1185">Reference proteome</keyword>
<reference evidence="5 6" key="1">
    <citation type="submission" date="2016-10" db="EMBL/GenBank/DDBJ databases">
        <authorList>
            <person name="de Groot N.N."/>
        </authorList>
    </citation>
    <scope>NUCLEOTIDE SEQUENCE [LARGE SCALE GENOMIC DNA]</scope>
    <source>
        <strain evidence="5 6">DSM 1736</strain>
    </source>
</reference>
<evidence type="ECO:0000256" key="1">
    <source>
        <dbReference type="ARBA" id="ARBA00023015"/>
    </source>
</evidence>
<dbReference type="PROSITE" id="PS01124">
    <property type="entry name" value="HTH_ARAC_FAMILY_2"/>
    <property type="match status" value="1"/>
</dbReference>
<protein>
    <submittedName>
        <fullName evidence="5">AraC-type DNA-binding protein</fullName>
    </submittedName>
</protein>
<keyword evidence="3" id="KW-0804">Transcription</keyword>
<dbReference type="AlphaFoldDB" id="A0A1G9NNN5"/>
<dbReference type="GO" id="GO:0043565">
    <property type="term" value="F:sequence-specific DNA binding"/>
    <property type="evidence" value="ECO:0007669"/>
    <property type="project" value="InterPro"/>
</dbReference>